<protein>
    <submittedName>
        <fullName evidence="2">Uncharacterized protein</fullName>
    </submittedName>
</protein>
<feature type="compositionally biased region" description="Polar residues" evidence="1">
    <location>
        <begin position="56"/>
        <end position="92"/>
    </location>
</feature>
<feature type="region of interest" description="Disordered" evidence="1">
    <location>
        <begin position="56"/>
        <end position="98"/>
    </location>
</feature>
<gene>
    <name evidence="2" type="ORF">ABEB36_015307</name>
</gene>
<dbReference type="EMBL" id="JBDJPC010000016">
    <property type="protein sequence ID" value="KAL1487922.1"/>
    <property type="molecule type" value="Genomic_DNA"/>
</dbReference>
<dbReference type="AlphaFoldDB" id="A0ABD1E1U2"/>
<accession>A0ABD1E1U2</accession>
<dbReference type="Proteomes" id="UP001566132">
    <property type="component" value="Unassembled WGS sequence"/>
</dbReference>
<sequence length="345" mass="39727">MFPSVSFNRVKELIALAADAPRPNYQFNQNQNKFNIQSFNQTQGNQRFPPARTNFNKNQTNSTNVFRPNTTNPNQLPKPTPMSISTNNTYRPQGNRFAPDYRNRQNIVSEELFNIEEPSSSLGKQFELMSLTDDESQLTYIVLPENNLKVLIDCASTKSFVKPEIAEKYFKNNIVSDPFQVTTTHGTSSENYSIEISPSKLFKTKENVKIKYYLFNFHKYFNCLLGLNNLRRLGVQIDLVNDQLKLPNGTIKLKFYDVVSSTNCIVVKGRSDKLIQLNIKNVIEIPECVTKVRNHKAICIILNPNEPDMEITLLKPINVEKFDEHEISKDNNLNSFELEKIQFDL</sequence>
<organism evidence="2 3">
    <name type="scientific">Hypothenemus hampei</name>
    <name type="common">Coffee berry borer</name>
    <dbReference type="NCBI Taxonomy" id="57062"/>
    <lineage>
        <taxon>Eukaryota</taxon>
        <taxon>Metazoa</taxon>
        <taxon>Ecdysozoa</taxon>
        <taxon>Arthropoda</taxon>
        <taxon>Hexapoda</taxon>
        <taxon>Insecta</taxon>
        <taxon>Pterygota</taxon>
        <taxon>Neoptera</taxon>
        <taxon>Endopterygota</taxon>
        <taxon>Coleoptera</taxon>
        <taxon>Polyphaga</taxon>
        <taxon>Cucujiformia</taxon>
        <taxon>Curculionidae</taxon>
        <taxon>Scolytinae</taxon>
        <taxon>Hypothenemus</taxon>
    </lineage>
</organism>
<proteinExistence type="predicted"/>
<reference evidence="2 3" key="1">
    <citation type="submission" date="2024-05" db="EMBL/GenBank/DDBJ databases">
        <title>Genetic variation in Jamaican populations of the coffee berry borer (Hypothenemus hampei).</title>
        <authorList>
            <person name="Errbii M."/>
            <person name="Myrie A."/>
        </authorList>
    </citation>
    <scope>NUCLEOTIDE SEQUENCE [LARGE SCALE GENOMIC DNA]</scope>
    <source>
        <strain evidence="2">JA-Hopewell-2020-01-JO</strain>
        <tissue evidence="2">Whole body</tissue>
    </source>
</reference>
<name>A0ABD1E1U2_HYPHA</name>
<evidence type="ECO:0000313" key="2">
    <source>
        <dbReference type="EMBL" id="KAL1487922.1"/>
    </source>
</evidence>
<keyword evidence="3" id="KW-1185">Reference proteome</keyword>
<evidence type="ECO:0000256" key="1">
    <source>
        <dbReference type="SAM" id="MobiDB-lite"/>
    </source>
</evidence>
<dbReference type="Gene3D" id="2.40.70.10">
    <property type="entry name" value="Acid Proteases"/>
    <property type="match status" value="1"/>
</dbReference>
<evidence type="ECO:0000313" key="3">
    <source>
        <dbReference type="Proteomes" id="UP001566132"/>
    </source>
</evidence>
<dbReference type="InterPro" id="IPR021109">
    <property type="entry name" value="Peptidase_aspartic_dom_sf"/>
</dbReference>
<comment type="caution">
    <text evidence="2">The sequence shown here is derived from an EMBL/GenBank/DDBJ whole genome shotgun (WGS) entry which is preliminary data.</text>
</comment>